<dbReference type="Proteomes" id="UP000010412">
    <property type="component" value="Unassembled WGS sequence"/>
</dbReference>
<dbReference type="RefSeq" id="WP_005383710.1">
    <property type="nucleotide sequence ID" value="NZ_KB291588.1"/>
</dbReference>
<proteinExistence type="predicted"/>
<accession>A0ABN0IJP6</accession>
<evidence type="ECO:0000313" key="2">
    <source>
        <dbReference type="EMBL" id="EKY18786.1"/>
    </source>
</evidence>
<dbReference type="InterPro" id="IPR003959">
    <property type="entry name" value="ATPase_AAA_core"/>
</dbReference>
<dbReference type="EMBL" id="AMEX01000029">
    <property type="protein sequence ID" value="EKY18786.1"/>
    <property type="molecule type" value="Genomic_DNA"/>
</dbReference>
<dbReference type="InterPro" id="IPR027417">
    <property type="entry name" value="P-loop_NTPase"/>
</dbReference>
<gene>
    <name evidence="2" type="ORF">HMPREF0870_01348</name>
</gene>
<dbReference type="Pfam" id="PF13304">
    <property type="entry name" value="AAA_21"/>
    <property type="match status" value="1"/>
</dbReference>
<comment type="caution">
    <text evidence="2">The sequence shown here is derived from an EMBL/GenBank/DDBJ whole genome shotgun (WGS) entry which is preliminary data.</text>
</comment>
<keyword evidence="3" id="KW-1185">Reference proteome</keyword>
<evidence type="ECO:0000313" key="3">
    <source>
        <dbReference type="Proteomes" id="UP000010412"/>
    </source>
</evidence>
<protein>
    <recommendedName>
        <fullName evidence="1">ATPase AAA-type core domain-containing protein</fullName>
    </recommendedName>
</protein>
<evidence type="ECO:0000259" key="1">
    <source>
        <dbReference type="Pfam" id="PF13304"/>
    </source>
</evidence>
<name>A0ABN0IJP6_9FIRM</name>
<dbReference type="PANTHER" id="PTHR40396">
    <property type="entry name" value="ATPASE-LIKE PROTEIN"/>
    <property type="match status" value="1"/>
</dbReference>
<organism evidence="2 3">
    <name type="scientific">Veillonella atypica KON</name>
    <dbReference type="NCBI Taxonomy" id="1128111"/>
    <lineage>
        <taxon>Bacteria</taxon>
        <taxon>Bacillati</taxon>
        <taxon>Bacillota</taxon>
        <taxon>Negativicutes</taxon>
        <taxon>Veillonellales</taxon>
        <taxon>Veillonellaceae</taxon>
        <taxon>Veillonella</taxon>
    </lineage>
</organism>
<dbReference type="Gene3D" id="3.40.50.300">
    <property type="entry name" value="P-loop containing nucleotide triphosphate hydrolases"/>
    <property type="match status" value="1"/>
</dbReference>
<feature type="domain" description="ATPase AAA-type core" evidence="1">
    <location>
        <begin position="56"/>
        <end position="332"/>
    </location>
</feature>
<dbReference type="SUPFAM" id="SSF52540">
    <property type="entry name" value="P-loop containing nucleoside triphosphate hydrolases"/>
    <property type="match status" value="1"/>
</dbReference>
<reference evidence="2 3" key="1">
    <citation type="submission" date="2012-05" db="EMBL/GenBank/DDBJ databases">
        <authorList>
            <person name="Weinstock G."/>
            <person name="Sodergren E."/>
            <person name="Lobos E.A."/>
            <person name="Fulton L."/>
            <person name="Fulton R."/>
            <person name="Courtney L."/>
            <person name="Fronick C."/>
            <person name="O'Laughlin M."/>
            <person name="Godfrey J."/>
            <person name="Wilson R.M."/>
            <person name="Miner T."/>
            <person name="Farmer C."/>
            <person name="Delehaunty K."/>
            <person name="Cordes M."/>
            <person name="Minx P."/>
            <person name="Tomlinson C."/>
            <person name="Chen J."/>
            <person name="Wollam A."/>
            <person name="Pepin K.H."/>
            <person name="Bhonagiri V."/>
            <person name="Zhang X."/>
            <person name="Suruliraj S."/>
            <person name="Warren W."/>
            <person name="Mitreva M."/>
            <person name="Mardis E.R."/>
            <person name="Wilson R.K."/>
        </authorList>
    </citation>
    <scope>NUCLEOTIDE SEQUENCE [LARGE SCALE GENOMIC DNA]</scope>
    <source>
        <strain evidence="2 3">KON</strain>
    </source>
</reference>
<sequence length="400" mass="45760">MRLLGFEIHNTNLFGKNLHINLVATDKVSQLITDNDNIERAYRIDSGASIYSQNLIAFTGLNATGKTTILEVIQMLLQIVANDARLNDPHIKPIIQKIIGSVDGTNEKPIVFVMWFEIGKQILELTSSIIKRYTLDEEYDFVYKNEILKVRSFSKLTKKNLFNFVGSKVVNQRTDFEDAKFLLDDMSIASMFKDKATKVLCSFEKYNTVRNIRPMIPDVSIIQCFDSAISCIEQSEGKDKYKLKFKKDGDSEYDLSYDELESILSSGTVKALHFFPALQSVLKTGGYILFDEIENHINKRLVEWILSLFENRDYNPHGACLIFTTHYPELLDTFVRKDNIYITRKRNDGTLEAVKYSDEIERNELLKSNVILGNLIKGTVPKYASMKAAEQALADIIKIR</sequence>
<dbReference type="PANTHER" id="PTHR40396:SF1">
    <property type="entry name" value="ATPASE AAA-TYPE CORE DOMAIN-CONTAINING PROTEIN"/>
    <property type="match status" value="1"/>
</dbReference>